<dbReference type="Proteomes" id="UP000792457">
    <property type="component" value="Unassembled WGS sequence"/>
</dbReference>
<organism evidence="1 2">
    <name type="scientific">Ladona fulva</name>
    <name type="common">Scarce chaser dragonfly</name>
    <name type="synonym">Libellula fulva</name>
    <dbReference type="NCBI Taxonomy" id="123851"/>
    <lineage>
        <taxon>Eukaryota</taxon>
        <taxon>Metazoa</taxon>
        <taxon>Ecdysozoa</taxon>
        <taxon>Arthropoda</taxon>
        <taxon>Hexapoda</taxon>
        <taxon>Insecta</taxon>
        <taxon>Pterygota</taxon>
        <taxon>Palaeoptera</taxon>
        <taxon>Odonata</taxon>
        <taxon>Epiprocta</taxon>
        <taxon>Anisoptera</taxon>
        <taxon>Libelluloidea</taxon>
        <taxon>Libellulidae</taxon>
        <taxon>Ladona</taxon>
    </lineage>
</organism>
<dbReference type="EMBL" id="KZ308547">
    <property type="protein sequence ID" value="KAG8231302.1"/>
    <property type="molecule type" value="Genomic_DNA"/>
</dbReference>
<reference evidence="1" key="2">
    <citation type="submission" date="2017-10" db="EMBL/GenBank/DDBJ databases">
        <title>Ladona fulva Genome sequencing and assembly.</title>
        <authorList>
            <person name="Murali S."/>
            <person name="Richards S."/>
            <person name="Bandaranaike D."/>
            <person name="Bellair M."/>
            <person name="Blankenburg K."/>
            <person name="Chao H."/>
            <person name="Dinh H."/>
            <person name="Doddapaneni H."/>
            <person name="Dugan-Rocha S."/>
            <person name="Elkadiri S."/>
            <person name="Gnanaolivu R."/>
            <person name="Hernandez B."/>
            <person name="Skinner E."/>
            <person name="Javaid M."/>
            <person name="Lee S."/>
            <person name="Li M."/>
            <person name="Ming W."/>
            <person name="Munidasa M."/>
            <person name="Muniz J."/>
            <person name="Nguyen L."/>
            <person name="Hughes D."/>
            <person name="Osuji N."/>
            <person name="Pu L.-L."/>
            <person name="Puazo M."/>
            <person name="Qu C."/>
            <person name="Quiroz J."/>
            <person name="Raj R."/>
            <person name="Weissenberger G."/>
            <person name="Xin Y."/>
            <person name="Zou X."/>
            <person name="Han Y."/>
            <person name="Worley K."/>
            <person name="Muzny D."/>
            <person name="Gibbs R."/>
        </authorList>
    </citation>
    <scope>NUCLEOTIDE SEQUENCE</scope>
    <source>
        <strain evidence="1">Sampled in the wild</strain>
    </source>
</reference>
<reference evidence="1" key="1">
    <citation type="submission" date="2013-04" db="EMBL/GenBank/DDBJ databases">
        <authorList>
            <person name="Qu J."/>
            <person name="Murali S.C."/>
            <person name="Bandaranaike D."/>
            <person name="Bellair M."/>
            <person name="Blankenburg K."/>
            <person name="Chao H."/>
            <person name="Dinh H."/>
            <person name="Doddapaneni H."/>
            <person name="Downs B."/>
            <person name="Dugan-Rocha S."/>
            <person name="Elkadiri S."/>
            <person name="Gnanaolivu R.D."/>
            <person name="Hernandez B."/>
            <person name="Javaid M."/>
            <person name="Jayaseelan J.C."/>
            <person name="Lee S."/>
            <person name="Li M."/>
            <person name="Ming W."/>
            <person name="Munidasa M."/>
            <person name="Muniz J."/>
            <person name="Nguyen L."/>
            <person name="Ongeri F."/>
            <person name="Osuji N."/>
            <person name="Pu L.-L."/>
            <person name="Puazo M."/>
            <person name="Qu C."/>
            <person name="Quiroz J."/>
            <person name="Raj R."/>
            <person name="Weissenberger G."/>
            <person name="Xin Y."/>
            <person name="Zou X."/>
            <person name="Han Y."/>
            <person name="Richards S."/>
            <person name="Worley K."/>
            <person name="Muzny D."/>
            <person name="Gibbs R."/>
        </authorList>
    </citation>
    <scope>NUCLEOTIDE SEQUENCE</scope>
    <source>
        <strain evidence="1">Sampled in the wild</strain>
    </source>
</reference>
<dbReference type="OrthoDB" id="10034833at2759"/>
<evidence type="ECO:0000313" key="1">
    <source>
        <dbReference type="EMBL" id="KAG8231302.1"/>
    </source>
</evidence>
<name>A0A8K0KAB6_LADFU</name>
<accession>A0A8K0KAB6</accession>
<gene>
    <name evidence="1" type="ORF">J437_LFUL006958</name>
</gene>
<keyword evidence="2" id="KW-1185">Reference proteome</keyword>
<sequence length="76" mass="9167">MSFSFFPNEDHLREEELLKERFARPIRRPSVVRIGLPFFIDDKGKGDYFDSYGITPFVREHINVMNRVCTSWQWNK</sequence>
<proteinExistence type="predicted"/>
<evidence type="ECO:0000313" key="2">
    <source>
        <dbReference type="Proteomes" id="UP000792457"/>
    </source>
</evidence>
<feature type="non-terminal residue" evidence="1">
    <location>
        <position position="1"/>
    </location>
</feature>
<comment type="caution">
    <text evidence="1">The sequence shown here is derived from an EMBL/GenBank/DDBJ whole genome shotgun (WGS) entry which is preliminary data.</text>
</comment>
<dbReference type="AlphaFoldDB" id="A0A8K0KAB6"/>
<protein>
    <submittedName>
        <fullName evidence="1">Uncharacterized protein</fullName>
    </submittedName>
</protein>